<proteinExistence type="predicted"/>
<comment type="caution">
    <text evidence="1">The sequence shown here is derived from an EMBL/GenBank/DDBJ whole genome shotgun (WGS) entry which is preliminary data.</text>
</comment>
<evidence type="ECO:0000313" key="1">
    <source>
        <dbReference type="EMBL" id="KAG0573919.1"/>
    </source>
</evidence>
<dbReference type="AlphaFoldDB" id="A0A8T0HT54"/>
<organism evidence="1 2">
    <name type="scientific">Ceratodon purpureus</name>
    <name type="common">Fire moss</name>
    <name type="synonym">Dicranum purpureum</name>
    <dbReference type="NCBI Taxonomy" id="3225"/>
    <lineage>
        <taxon>Eukaryota</taxon>
        <taxon>Viridiplantae</taxon>
        <taxon>Streptophyta</taxon>
        <taxon>Embryophyta</taxon>
        <taxon>Bryophyta</taxon>
        <taxon>Bryophytina</taxon>
        <taxon>Bryopsida</taxon>
        <taxon>Dicranidae</taxon>
        <taxon>Pseudoditrichales</taxon>
        <taxon>Ditrichaceae</taxon>
        <taxon>Ceratodon</taxon>
    </lineage>
</organism>
<gene>
    <name evidence="1" type="ORF">KC19_VG221600</name>
</gene>
<reference evidence="1" key="1">
    <citation type="submission" date="2020-06" db="EMBL/GenBank/DDBJ databases">
        <title>WGS assembly of Ceratodon purpureus strain R40.</title>
        <authorList>
            <person name="Carey S.B."/>
            <person name="Jenkins J."/>
            <person name="Shu S."/>
            <person name="Lovell J.T."/>
            <person name="Sreedasyam A."/>
            <person name="Maumus F."/>
            <person name="Tiley G.P."/>
            <person name="Fernandez-Pozo N."/>
            <person name="Barry K."/>
            <person name="Chen C."/>
            <person name="Wang M."/>
            <person name="Lipzen A."/>
            <person name="Daum C."/>
            <person name="Saski C.A."/>
            <person name="Payton A.C."/>
            <person name="Mcbreen J.C."/>
            <person name="Conrad R.E."/>
            <person name="Kollar L.M."/>
            <person name="Olsson S."/>
            <person name="Huttunen S."/>
            <person name="Landis J.B."/>
            <person name="Wickett N.J."/>
            <person name="Johnson M.G."/>
            <person name="Rensing S.A."/>
            <person name="Grimwood J."/>
            <person name="Schmutz J."/>
            <person name="Mcdaniel S.F."/>
        </authorList>
    </citation>
    <scope>NUCLEOTIDE SEQUENCE</scope>
    <source>
        <strain evidence="1">R40</strain>
    </source>
</reference>
<dbReference type="Proteomes" id="UP000822688">
    <property type="component" value="Chromosome V"/>
</dbReference>
<accession>A0A8T0HT54</accession>
<evidence type="ECO:0000313" key="2">
    <source>
        <dbReference type="Proteomes" id="UP000822688"/>
    </source>
</evidence>
<keyword evidence="2" id="KW-1185">Reference proteome</keyword>
<protein>
    <submittedName>
        <fullName evidence="1">Uncharacterized protein</fullName>
    </submittedName>
</protein>
<sequence length="124" mass="14210">MLMRHGSFGAADAGVLITVFCEHNLIKILLQIPSLMFWRGIRSSFVFPFSCPLARRSFVRFPARMPACSRLHVTCTILGCGFFLGCSFCRSGRRRFPFQQKCVRWSVVVGSDVELCLLWEHMCR</sequence>
<name>A0A8T0HT54_CERPU</name>
<dbReference type="EMBL" id="CM026426">
    <property type="protein sequence ID" value="KAG0573919.1"/>
    <property type="molecule type" value="Genomic_DNA"/>
</dbReference>